<name>A0ABS0NDW0_9ACTN</name>
<dbReference type="Gene3D" id="3.40.390.10">
    <property type="entry name" value="Collagenase (Catalytic Domain)"/>
    <property type="match status" value="2"/>
</dbReference>
<evidence type="ECO:0000313" key="3">
    <source>
        <dbReference type="Proteomes" id="UP000807371"/>
    </source>
</evidence>
<organism evidence="2 3">
    <name type="scientific">Streptomyces pactum</name>
    <dbReference type="NCBI Taxonomy" id="68249"/>
    <lineage>
        <taxon>Bacteria</taxon>
        <taxon>Bacillati</taxon>
        <taxon>Actinomycetota</taxon>
        <taxon>Actinomycetes</taxon>
        <taxon>Kitasatosporales</taxon>
        <taxon>Streptomycetaceae</taxon>
        <taxon>Streptomyces</taxon>
    </lineage>
</organism>
<dbReference type="RefSeq" id="WP_197987211.1">
    <property type="nucleotide sequence ID" value="NZ_JACYXC010000001.1"/>
</dbReference>
<dbReference type="Proteomes" id="UP000807371">
    <property type="component" value="Unassembled WGS sequence"/>
</dbReference>
<evidence type="ECO:0000256" key="1">
    <source>
        <dbReference type="SAM" id="MobiDB-lite"/>
    </source>
</evidence>
<accession>A0ABS0NDW0</accession>
<feature type="region of interest" description="Disordered" evidence="1">
    <location>
        <begin position="16"/>
        <end position="38"/>
    </location>
</feature>
<feature type="compositionally biased region" description="Basic and acidic residues" evidence="1">
    <location>
        <begin position="751"/>
        <end position="762"/>
    </location>
</feature>
<evidence type="ECO:0000313" key="2">
    <source>
        <dbReference type="EMBL" id="MBH5333384.1"/>
    </source>
</evidence>
<feature type="region of interest" description="Disordered" evidence="1">
    <location>
        <begin position="745"/>
        <end position="764"/>
    </location>
</feature>
<reference evidence="2 3" key="1">
    <citation type="submission" date="2020-09" db="EMBL/GenBank/DDBJ databases">
        <title>Biosynthesis of the nuclear factor of activated T cells inhibitor NFAT-133 and its congeners in Streptomyces pactum.</title>
        <authorList>
            <person name="Zhou W."/>
            <person name="Posri P."/>
            <person name="Abugrain M.E."/>
            <person name="Weisberg A.J."/>
            <person name="Chang J.H."/>
            <person name="Mahmud T."/>
        </authorList>
    </citation>
    <scope>NUCLEOTIDE SEQUENCE [LARGE SCALE GENOMIC DNA]</scope>
    <source>
        <strain evidence="2 3">ATCC 27456</strain>
    </source>
</reference>
<dbReference type="EMBL" id="JACYXC010000001">
    <property type="protein sequence ID" value="MBH5333384.1"/>
    <property type="molecule type" value="Genomic_DNA"/>
</dbReference>
<sequence>MLDLLLRPHCDLHMAQTGAPPLRPTLHTVEEPPASSPPTAPYVVKQVPIGQCEFEFFAPHKPKGQRLQGVPTYSKANGTITAPATGIFLFQAHFADRYLVGRLQVHRSMDTWWFGNDSLTTALDPTVGHAQPSVYAKFSDDDTGTDLIGDITGHGYVELKSLDPTKVVVMPDGRLRGAVVTQPNETWTVSGTALGRVEFLPVRVVDYSAEHPLTQRHGSLTDLDNKHNVLFLAEGFREQDRARFDEIVTRVTHELFEKPAHQPYGMLRDGFNVFAAFSPSGQHMATCGFPVTDAREQVVEGRVKGIGVPVPDNRRGPRGDLYTLEDLVRKVGLPRRGEQRTPPELLTEWGTLDLDRFEPDKVDPPLVEAWKKHRTGGILQTRDTFFGLCVGVRLADRSSEKGAVPKPAQDGPNDPVVKTFVARMYEFFRNQPTRRIGFDPRRHPPAYFLPQGFIHRQHTFHRYLDSVRVPGSTLAIGAQWQPDPSRFRRSYGLVGLIVNDSLWGGTNFQTALALSLNRHQELAYVYPSAVERQLRRRDPESALPIDWDDAVAGMAHEFAHTFNLGDEYEFFALDESLPLPAEDLARDNVSQLGFLVAGAPADRHVDPDKVKWLKLPRIRAAAVLLADSVNVTSPVRGVKLTIGTGNTAEWEQARTRSTEVRLRAFNPPADGRQLPLKETSDEYLPGLLVGQVLAAEGAIVLTRAGTTTFPLFRKGSLVYIPLKDNHGQPLAVVEQKVLNHLRTNKAPLNRNPDRKTPTKAEDVPVDIPGFDAPCRPARLIGIFEGAANFSNSHYRPTGRCKMRDGPMEFCFVCAWLIVNRVNPALHPLLDKNHYPESKKEAKKHE</sequence>
<comment type="caution">
    <text evidence="2">The sequence shown here is derived from an EMBL/GenBank/DDBJ whole genome shotgun (WGS) entry which is preliminary data.</text>
</comment>
<dbReference type="InterPro" id="IPR024079">
    <property type="entry name" value="MetalloPept_cat_dom_sf"/>
</dbReference>
<protein>
    <submittedName>
        <fullName evidence="2">Uncharacterized protein</fullName>
    </submittedName>
</protein>
<gene>
    <name evidence="2" type="ORF">IHE55_00620</name>
</gene>
<proteinExistence type="predicted"/>
<keyword evidence="3" id="KW-1185">Reference proteome</keyword>